<sequence length="342" mass="38953">MLNELQKQLNDVSQDLIKDNLYPGEILALVNNYKELLFDSVSFNEGAIEAQMDISTHSGRAIAPKWAGMYINDYLRTYRFCKAIFKATKDVIEKEGKAHILYAGTGPFASLVLPLTYFFTNEQLKFTLLEIHEHSYSKLQQVIKKFELEGYVEDIVCCDAAEYTIEKPNSINILLSETMMNALKDEHQVAITYNLLNQLSEKTILIPEKIELALLAVNEDIYDANKKSLDEPQAYFDKLGSLFTLNKKTVFDNKDHFNNAFPTVTFKEVITTVPEETNQNFNTLSIATIITIYKDIGLDIDDSALTQLQKLIDLNPMLQTVTQLKSNYKCGRKPGLQFKITN</sequence>
<dbReference type="EMBL" id="JAVRHZ010000001">
    <property type="protein sequence ID" value="MDT0554389.1"/>
    <property type="molecule type" value="Genomic_DNA"/>
</dbReference>
<proteinExistence type="predicted"/>
<dbReference type="Proteomes" id="UP001254488">
    <property type="component" value="Unassembled WGS sequence"/>
</dbReference>
<dbReference type="InterPro" id="IPR029063">
    <property type="entry name" value="SAM-dependent_MTases_sf"/>
</dbReference>
<dbReference type="Gene3D" id="3.40.50.150">
    <property type="entry name" value="Vaccinia Virus protein VP39"/>
    <property type="match status" value="1"/>
</dbReference>
<evidence type="ECO:0000313" key="2">
    <source>
        <dbReference type="Proteomes" id="UP001254488"/>
    </source>
</evidence>
<dbReference type="RefSeq" id="WP_311331355.1">
    <property type="nucleotide sequence ID" value="NZ_JAVRHZ010000001.1"/>
</dbReference>
<keyword evidence="2" id="KW-1185">Reference proteome</keyword>
<accession>A0ABU2Y873</accession>
<organism evidence="1 2">
    <name type="scientific">Patiriisocius hiemis</name>
    <dbReference type="NCBI Taxonomy" id="3075604"/>
    <lineage>
        <taxon>Bacteria</taxon>
        <taxon>Pseudomonadati</taxon>
        <taxon>Bacteroidota</taxon>
        <taxon>Flavobacteriia</taxon>
        <taxon>Flavobacteriales</taxon>
        <taxon>Flavobacteriaceae</taxon>
        <taxon>Patiriisocius</taxon>
    </lineage>
</organism>
<reference evidence="1 2" key="1">
    <citation type="submission" date="2023-09" db="EMBL/GenBank/DDBJ databases">
        <authorList>
            <person name="Rey-Velasco X."/>
        </authorList>
    </citation>
    <scope>NUCLEOTIDE SEQUENCE [LARGE SCALE GENOMIC DNA]</scope>
    <source>
        <strain evidence="1 2">W242</strain>
    </source>
</reference>
<evidence type="ECO:0000313" key="1">
    <source>
        <dbReference type="EMBL" id="MDT0554389.1"/>
    </source>
</evidence>
<evidence type="ECO:0008006" key="3">
    <source>
        <dbReference type="Google" id="ProtNLM"/>
    </source>
</evidence>
<name>A0ABU2Y873_9FLAO</name>
<gene>
    <name evidence="1" type="ORF">RM538_00115</name>
</gene>
<comment type="caution">
    <text evidence="1">The sequence shown here is derived from an EMBL/GenBank/DDBJ whole genome shotgun (WGS) entry which is preliminary data.</text>
</comment>
<protein>
    <recommendedName>
        <fullName evidence="3">Phytanoyl-CoA dioxygenase</fullName>
    </recommendedName>
</protein>